<name>A0A3B0RB85_9ZZZZ</name>
<dbReference type="AlphaFoldDB" id="A0A3B0RB85"/>
<evidence type="ECO:0000256" key="2">
    <source>
        <dbReference type="ARBA" id="ARBA00022723"/>
    </source>
</evidence>
<dbReference type="GO" id="GO:0005737">
    <property type="term" value="C:cytoplasm"/>
    <property type="evidence" value="ECO:0007669"/>
    <property type="project" value="TreeGrafter"/>
</dbReference>
<dbReference type="InterPro" id="IPR015813">
    <property type="entry name" value="Pyrv/PenolPyrv_kinase-like_dom"/>
</dbReference>
<protein>
    <recommendedName>
        <fullName evidence="4">HpcH/HpaI aldolase/citrate lyase domain-containing protein</fullName>
    </recommendedName>
</protein>
<comment type="similarity">
    <text evidence="1">Belongs to the HpcH/HpaI aldolase family.</text>
</comment>
<dbReference type="EMBL" id="UOEC01000061">
    <property type="protein sequence ID" value="VAV89532.1"/>
    <property type="molecule type" value="Genomic_DNA"/>
</dbReference>
<evidence type="ECO:0000259" key="4">
    <source>
        <dbReference type="Pfam" id="PF03328"/>
    </source>
</evidence>
<dbReference type="InterPro" id="IPR005000">
    <property type="entry name" value="Aldolase/citrate-lyase_domain"/>
</dbReference>
<evidence type="ECO:0000313" key="5">
    <source>
        <dbReference type="EMBL" id="VAV89532.1"/>
    </source>
</evidence>
<evidence type="ECO:0000256" key="1">
    <source>
        <dbReference type="ARBA" id="ARBA00005568"/>
    </source>
</evidence>
<proteinExistence type="inferred from homology"/>
<dbReference type="GO" id="GO:0046872">
    <property type="term" value="F:metal ion binding"/>
    <property type="evidence" value="ECO:0007669"/>
    <property type="project" value="UniProtKB-KW"/>
</dbReference>
<dbReference type="PANTHER" id="PTHR30502:SF0">
    <property type="entry name" value="PHOSPHOENOLPYRUVATE CARBOXYLASE FAMILY PROTEIN"/>
    <property type="match status" value="1"/>
</dbReference>
<keyword evidence="2" id="KW-0479">Metal-binding</keyword>
<dbReference type="PANTHER" id="PTHR30502">
    <property type="entry name" value="2-KETO-3-DEOXY-L-RHAMNONATE ALDOLASE"/>
    <property type="match status" value="1"/>
</dbReference>
<keyword evidence="3" id="KW-0456">Lyase</keyword>
<reference evidence="5" key="1">
    <citation type="submission" date="2018-06" db="EMBL/GenBank/DDBJ databases">
        <authorList>
            <person name="Zhirakovskaya E."/>
        </authorList>
    </citation>
    <scope>NUCLEOTIDE SEQUENCE</scope>
</reference>
<dbReference type="GO" id="GO:0016832">
    <property type="term" value="F:aldehyde-lyase activity"/>
    <property type="evidence" value="ECO:0007669"/>
    <property type="project" value="TreeGrafter"/>
</dbReference>
<feature type="domain" description="HpcH/HpaI aldolase/citrate lyase" evidence="4">
    <location>
        <begin position="18"/>
        <end position="200"/>
    </location>
</feature>
<evidence type="ECO:0000256" key="3">
    <source>
        <dbReference type="ARBA" id="ARBA00023239"/>
    </source>
</evidence>
<organism evidence="5">
    <name type="scientific">hydrothermal vent metagenome</name>
    <dbReference type="NCBI Taxonomy" id="652676"/>
    <lineage>
        <taxon>unclassified sequences</taxon>
        <taxon>metagenomes</taxon>
        <taxon>ecological metagenomes</taxon>
    </lineage>
</organism>
<accession>A0A3B0RB85</accession>
<dbReference type="Gene3D" id="3.20.20.60">
    <property type="entry name" value="Phosphoenolpyruvate-binding domains"/>
    <property type="match status" value="1"/>
</dbReference>
<dbReference type="InterPro" id="IPR050251">
    <property type="entry name" value="HpcH-HpaI_aldolase"/>
</dbReference>
<dbReference type="SUPFAM" id="SSF51621">
    <property type="entry name" value="Phosphoenolpyruvate/pyruvate domain"/>
    <property type="match status" value="1"/>
</dbReference>
<dbReference type="InterPro" id="IPR040442">
    <property type="entry name" value="Pyrv_kinase-like_dom_sf"/>
</dbReference>
<gene>
    <name evidence="5" type="ORF">MNBD_ALPHA08-2073</name>
</gene>
<sequence length="238" mass="24452">MMPGGFQAGAFAKTGLSGGLDSVLVDMQHGMIGYRDMVEMVQAVNAAGSYAIVRPPLDDFAMVSRALDVGAAGIVFPMINNAGDARQLVDAAKFPPVGGRSWGAYLGQVQLGLSKEEYLATANGLNAVFAMVETVAALDNLDEICAVEGVDGVFVGPNDLCISLTGGEAADVNHPLVQEALPKILSAAKQAGKFAGIYTASSGDVKKYAAMGFNLMPGLTDVAFIGQGVATIEGECGE</sequence>
<dbReference type="Pfam" id="PF03328">
    <property type="entry name" value="HpcH_HpaI"/>
    <property type="match status" value="1"/>
</dbReference>